<evidence type="ECO:0000256" key="1">
    <source>
        <dbReference type="SAM" id="MobiDB-lite"/>
    </source>
</evidence>
<reference evidence="3" key="1">
    <citation type="journal article" date="2019" name="Int. J. Syst. Evol. Microbiol.">
        <title>The Global Catalogue of Microorganisms (GCM) 10K type strain sequencing project: providing services to taxonomists for standard genome sequencing and annotation.</title>
        <authorList>
            <consortium name="The Broad Institute Genomics Platform"/>
            <consortium name="The Broad Institute Genome Sequencing Center for Infectious Disease"/>
            <person name="Wu L."/>
            <person name="Ma J."/>
        </authorList>
    </citation>
    <scope>NUCLEOTIDE SEQUENCE [LARGE SCALE GENOMIC DNA]</scope>
    <source>
        <strain evidence="3">NBRC 113072</strain>
    </source>
</reference>
<evidence type="ECO:0000313" key="3">
    <source>
        <dbReference type="Proteomes" id="UP001157126"/>
    </source>
</evidence>
<feature type="compositionally biased region" description="Low complexity" evidence="1">
    <location>
        <begin position="381"/>
        <end position="393"/>
    </location>
</feature>
<organism evidence="2 3">
    <name type="scientific">Mobilicoccus caccae</name>
    <dbReference type="NCBI Taxonomy" id="1859295"/>
    <lineage>
        <taxon>Bacteria</taxon>
        <taxon>Bacillati</taxon>
        <taxon>Actinomycetota</taxon>
        <taxon>Actinomycetes</taxon>
        <taxon>Micrococcales</taxon>
        <taxon>Dermatophilaceae</taxon>
        <taxon>Mobilicoccus</taxon>
    </lineage>
</organism>
<name>A0ABQ6IPD7_9MICO</name>
<evidence type="ECO:0008006" key="4">
    <source>
        <dbReference type="Google" id="ProtNLM"/>
    </source>
</evidence>
<dbReference type="EMBL" id="BSUO01000001">
    <property type="protein sequence ID" value="GMA39118.1"/>
    <property type="molecule type" value="Genomic_DNA"/>
</dbReference>
<proteinExistence type="predicted"/>
<evidence type="ECO:0000313" key="2">
    <source>
        <dbReference type="EMBL" id="GMA39118.1"/>
    </source>
</evidence>
<feature type="region of interest" description="Disordered" evidence="1">
    <location>
        <begin position="377"/>
        <end position="475"/>
    </location>
</feature>
<feature type="compositionally biased region" description="Low complexity" evidence="1">
    <location>
        <begin position="456"/>
        <end position="475"/>
    </location>
</feature>
<protein>
    <recommendedName>
        <fullName evidence="4">DUF222 domain-containing protein</fullName>
    </recommendedName>
</protein>
<keyword evidence="3" id="KW-1185">Reference proteome</keyword>
<accession>A0ABQ6IPD7</accession>
<dbReference type="RefSeq" id="WP_284303095.1">
    <property type="nucleotide sequence ID" value="NZ_BSUO01000001.1"/>
</dbReference>
<feature type="compositionally biased region" description="Basic residues" evidence="1">
    <location>
        <begin position="394"/>
        <end position="408"/>
    </location>
</feature>
<gene>
    <name evidence="2" type="ORF">GCM10025883_11630</name>
</gene>
<feature type="compositionally biased region" description="Polar residues" evidence="1">
    <location>
        <begin position="419"/>
        <end position="437"/>
    </location>
</feature>
<dbReference type="Proteomes" id="UP001157126">
    <property type="component" value="Unassembled WGS sequence"/>
</dbReference>
<sequence length="530" mass="55297">MGGPVPASVFADLSDDELLGEVETIERISAWLAARSVSVVDELARRREGAAVVASGPDASSGARRLAVTGAREAVVDEVVLATGLGRRAVETRVDLARKDERHAATRQALAAGRLSWSRVLQVLDKTAAVDAHRMRGVVEAVLAPWQAPTEDGPGDEGGLAVPQSVFSWRLGRAVAAATTAAARHREAVDRRDLWSVISADADGSLTVTGDAARVAAATHRVESIVRRLRREGDARTLAHLRSDVALDLLQYGDLGEGLPAEAAAGYATFAGALPPARVDVTISAASLVGVSHEPGAITVGGRECHVPALMVRDIAYRAGSTWRRIVTDPATGYMADVSREGYAITGELRERVFARDRHSRVPGSMRPAALCDTDHDVDYAEGGASSESNASAKNRRGHNHKTTKRWSSRREPEVHGSITWTTGTGRSYVTTPSITATRPPPAMRTGARCGPSSPAARWSTQTSTTTPTPTTTGTAMTTTADAATTDAATTAVAVAAVAGTAVAWAAVVAAPAGASAAPSTLDPASLRTR</sequence>
<comment type="caution">
    <text evidence="2">The sequence shown here is derived from an EMBL/GenBank/DDBJ whole genome shotgun (WGS) entry which is preliminary data.</text>
</comment>